<organism evidence="2 3">
    <name type="scientific">Capsaspora owczarzaki (strain ATCC 30864)</name>
    <dbReference type="NCBI Taxonomy" id="595528"/>
    <lineage>
        <taxon>Eukaryota</taxon>
        <taxon>Filasterea</taxon>
        <taxon>Capsaspora</taxon>
    </lineage>
</organism>
<protein>
    <recommendedName>
        <fullName evidence="4">Transmembrane protein</fullName>
    </recommendedName>
</protein>
<evidence type="ECO:0008006" key="4">
    <source>
        <dbReference type="Google" id="ProtNLM"/>
    </source>
</evidence>
<feature type="transmembrane region" description="Helical" evidence="1">
    <location>
        <begin position="47"/>
        <end position="71"/>
    </location>
</feature>
<dbReference type="Proteomes" id="UP000008743">
    <property type="component" value="Unassembled WGS sequence"/>
</dbReference>
<evidence type="ECO:0000313" key="2">
    <source>
        <dbReference type="EMBL" id="KJE95468.1"/>
    </source>
</evidence>
<dbReference type="InParanoid" id="A0A0D2WUA5"/>
<dbReference type="AlphaFoldDB" id="A0A0D2WUA5"/>
<dbReference type="EMBL" id="KE346369">
    <property type="protein sequence ID" value="KJE95468.1"/>
    <property type="molecule type" value="Genomic_DNA"/>
</dbReference>
<keyword evidence="1" id="KW-0812">Transmembrane</keyword>
<keyword evidence="1" id="KW-1133">Transmembrane helix</keyword>
<reference evidence="3" key="1">
    <citation type="submission" date="2011-02" db="EMBL/GenBank/DDBJ databases">
        <title>The Genome Sequence of Capsaspora owczarzaki ATCC 30864.</title>
        <authorList>
            <person name="Russ C."/>
            <person name="Cuomo C."/>
            <person name="Burger G."/>
            <person name="Gray M.W."/>
            <person name="Holland P.W.H."/>
            <person name="King N."/>
            <person name="Lang F.B.F."/>
            <person name="Roger A.J."/>
            <person name="Ruiz-Trillo I."/>
            <person name="Young S.K."/>
            <person name="Zeng Q."/>
            <person name="Gargeya S."/>
            <person name="Alvarado L."/>
            <person name="Berlin A."/>
            <person name="Chapman S.B."/>
            <person name="Chen Z."/>
            <person name="Freedman E."/>
            <person name="Gellesch M."/>
            <person name="Goldberg J."/>
            <person name="Griggs A."/>
            <person name="Gujja S."/>
            <person name="Heilman E."/>
            <person name="Heiman D."/>
            <person name="Howarth C."/>
            <person name="Mehta T."/>
            <person name="Neiman D."/>
            <person name="Pearson M."/>
            <person name="Roberts A."/>
            <person name="Saif S."/>
            <person name="Shea T."/>
            <person name="Shenoy N."/>
            <person name="Sisk P."/>
            <person name="Stolte C."/>
            <person name="Sykes S."/>
            <person name="White J."/>
            <person name="Yandava C."/>
            <person name="Haas B."/>
            <person name="Nusbaum C."/>
            <person name="Birren B."/>
        </authorList>
    </citation>
    <scope>NUCLEOTIDE SEQUENCE</scope>
    <source>
        <strain evidence="3">ATCC 30864</strain>
    </source>
</reference>
<evidence type="ECO:0000313" key="3">
    <source>
        <dbReference type="Proteomes" id="UP000008743"/>
    </source>
</evidence>
<gene>
    <name evidence="2" type="ORF">CAOG_009926</name>
</gene>
<accession>A0A0D2WUA5</accession>
<evidence type="ECO:0000256" key="1">
    <source>
        <dbReference type="SAM" id="Phobius"/>
    </source>
</evidence>
<proteinExistence type="predicted"/>
<keyword evidence="1" id="KW-0472">Membrane</keyword>
<keyword evidence="3" id="KW-1185">Reference proteome</keyword>
<name>A0A0D2WUA5_CAPO3</name>
<sequence>MQFARVAARDARRISLWRLLWSFCHPCGLSNTLRRARGMRFSHREGWCPFFFSFFSVFSQFRATLFSRHLFFPLFFSFHSLPWFSQSSPRNFILFFLFDGSYFRLLVSRLRSLHPGFCHPFRFPIFQH</sequence>